<keyword evidence="1" id="KW-0597">Phosphoprotein</keyword>
<name>A0A382IH76_9ZZZZ</name>
<dbReference type="SUPFAM" id="SSF52172">
    <property type="entry name" value="CheY-like"/>
    <property type="match status" value="1"/>
</dbReference>
<dbReference type="CDD" id="cd00156">
    <property type="entry name" value="REC"/>
    <property type="match status" value="1"/>
</dbReference>
<evidence type="ECO:0000259" key="2">
    <source>
        <dbReference type="PROSITE" id="PS50110"/>
    </source>
</evidence>
<sequence length="280" mass="32870">MKTRGKILWVDDEIEHLKPHILFLEEKGFEIETASNGVDGLNLVKNRDIQLALIDQYMPGMDGIDTLRELKLIDLALPVIMVTKSEDESLMNEAISEKVTQFLIKPVNPSQVFMAIKQVLESGQIQEEKTTRDFLKEYQKISRRQKDQFTVEEWWDLYQQLVYWQLELDDHNEPGFQSIIKEEIKTCNREFSRFIEEVYPSWIKSDNRPPMSIDVVERYVRPELEIEQKICFLVMDCLRSDQLMAMLPTLSLYFNVDIHFHVSILPTATPYSRNAIFSGM</sequence>
<dbReference type="AlphaFoldDB" id="A0A382IH76"/>
<proteinExistence type="predicted"/>
<feature type="non-terminal residue" evidence="3">
    <location>
        <position position="280"/>
    </location>
</feature>
<dbReference type="PANTHER" id="PTHR44591">
    <property type="entry name" value="STRESS RESPONSE REGULATOR PROTEIN 1"/>
    <property type="match status" value="1"/>
</dbReference>
<dbReference type="PROSITE" id="PS50110">
    <property type="entry name" value="RESPONSE_REGULATORY"/>
    <property type="match status" value="1"/>
</dbReference>
<dbReference type="EMBL" id="UINC01066875">
    <property type="protein sequence ID" value="SVB98001.1"/>
    <property type="molecule type" value="Genomic_DNA"/>
</dbReference>
<dbReference type="InterPro" id="IPR001789">
    <property type="entry name" value="Sig_transdc_resp-reg_receiver"/>
</dbReference>
<feature type="domain" description="Response regulatory" evidence="2">
    <location>
        <begin position="6"/>
        <end position="120"/>
    </location>
</feature>
<evidence type="ECO:0000313" key="3">
    <source>
        <dbReference type="EMBL" id="SVB98001.1"/>
    </source>
</evidence>
<reference evidence="3" key="1">
    <citation type="submission" date="2018-05" db="EMBL/GenBank/DDBJ databases">
        <authorList>
            <person name="Lanie J.A."/>
            <person name="Ng W.-L."/>
            <person name="Kazmierczak K.M."/>
            <person name="Andrzejewski T.M."/>
            <person name="Davidsen T.M."/>
            <person name="Wayne K.J."/>
            <person name="Tettelin H."/>
            <person name="Glass J.I."/>
            <person name="Rusch D."/>
            <person name="Podicherti R."/>
            <person name="Tsui H.-C.T."/>
            <person name="Winkler M.E."/>
        </authorList>
    </citation>
    <scope>NUCLEOTIDE SEQUENCE</scope>
</reference>
<organism evidence="3">
    <name type="scientific">marine metagenome</name>
    <dbReference type="NCBI Taxonomy" id="408172"/>
    <lineage>
        <taxon>unclassified sequences</taxon>
        <taxon>metagenomes</taxon>
        <taxon>ecological metagenomes</taxon>
    </lineage>
</organism>
<dbReference type="Pfam" id="PF00072">
    <property type="entry name" value="Response_reg"/>
    <property type="match status" value="1"/>
</dbReference>
<dbReference type="Gene3D" id="3.40.50.2300">
    <property type="match status" value="1"/>
</dbReference>
<dbReference type="InterPro" id="IPR050595">
    <property type="entry name" value="Bact_response_regulator"/>
</dbReference>
<protein>
    <recommendedName>
        <fullName evidence="2">Response regulatory domain-containing protein</fullName>
    </recommendedName>
</protein>
<dbReference type="InterPro" id="IPR011006">
    <property type="entry name" value="CheY-like_superfamily"/>
</dbReference>
<dbReference type="GO" id="GO:0000160">
    <property type="term" value="P:phosphorelay signal transduction system"/>
    <property type="evidence" value="ECO:0007669"/>
    <property type="project" value="InterPro"/>
</dbReference>
<accession>A0A382IH76</accession>
<dbReference type="Pfam" id="PF08665">
    <property type="entry name" value="PglZ"/>
    <property type="match status" value="1"/>
</dbReference>
<evidence type="ECO:0000256" key="1">
    <source>
        <dbReference type="ARBA" id="ARBA00022553"/>
    </source>
</evidence>
<dbReference type="PANTHER" id="PTHR44591:SF3">
    <property type="entry name" value="RESPONSE REGULATORY DOMAIN-CONTAINING PROTEIN"/>
    <property type="match status" value="1"/>
</dbReference>
<dbReference type="SMART" id="SM00448">
    <property type="entry name" value="REC"/>
    <property type="match status" value="1"/>
</dbReference>
<gene>
    <name evidence="3" type="ORF">METZ01_LOCUS250855</name>
</gene>